<evidence type="ECO:0000256" key="1">
    <source>
        <dbReference type="SAM" id="MobiDB-lite"/>
    </source>
</evidence>
<evidence type="ECO:0000313" key="2">
    <source>
        <dbReference type="EMBL" id="KZC15083.1"/>
    </source>
</evidence>
<name>A0A154PT83_DUFNO</name>
<evidence type="ECO:0000313" key="3">
    <source>
        <dbReference type="Proteomes" id="UP000076502"/>
    </source>
</evidence>
<dbReference type="OrthoDB" id="7606104at2759"/>
<gene>
    <name evidence="2" type="ORF">WN55_09461</name>
</gene>
<sequence length="431" mass="48803">MGEKRKRERRNNVIIIWEEVEKEVGAVILQQIARRILEELNEGRIWYMGLCWILRGLKRQQQLTDRRSRWLKEKYLQLYFEEGGLEPMTADAIRAFGGRDWSTNETIGTLSPTSSTLRKRNVKGKKTKSIGNIHALTKDLCLKQYDCSSSEGGLSATPLRQITGSRESLTRIIPASPRSTRDRVPPRSPPGSAERSISSNLPYTSFQSLLCVARDKDKNGSGMSGGLEAPWQVKARTTSIMYETQLNFVEFVALFRSFSLRARKDLRDLFGQLAITCRSQSDGSLGDFSIRPPVLRQASDATPQRIGLLTRNNSIDCHEYKSSSNMQKKQVLDAVATASIINNCSGVDTSKSQVITLATFTKFLESRQQEKLSDDEIKALVKSLLDELSLLTRQTMWYQHDGCPTHYSLIARRELDGKFQNRWIRRGGLTS</sequence>
<feature type="region of interest" description="Disordered" evidence="1">
    <location>
        <begin position="166"/>
        <end position="198"/>
    </location>
</feature>
<organism evidence="2 3">
    <name type="scientific">Dufourea novaeangliae</name>
    <name type="common">Sweat bee</name>
    <dbReference type="NCBI Taxonomy" id="178035"/>
    <lineage>
        <taxon>Eukaryota</taxon>
        <taxon>Metazoa</taxon>
        <taxon>Ecdysozoa</taxon>
        <taxon>Arthropoda</taxon>
        <taxon>Hexapoda</taxon>
        <taxon>Insecta</taxon>
        <taxon>Pterygota</taxon>
        <taxon>Neoptera</taxon>
        <taxon>Endopterygota</taxon>
        <taxon>Hymenoptera</taxon>
        <taxon>Apocrita</taxon>
        <taxon>Aculeata</taxon>
        <taxon>Apoidea</taxon>
        <taxon>Anthophila</taxon>
        <taxon>Halictidae</taxon>
        <taxon>Rophitinae</taxon>
        <taxon>Dufourea</taxon>
    </lineage>
</organism>
<keyword evidence="3" id="KW-1185">Reference proteome</keyword>
<dbReference type="EMBL" id="KQ435215">
    <property type="protein sequence ID" value="KZC15083.1"/>
    <property type="molecule type" value="Genomic_DNA"/>
</dbReference>
<dbReference type="Proteomes" id="UP000076502">
    <property type="component" value="Unassembled WGS sequence"/>
</dbReference>
<accession>A0A154PT83</accession>
<reference evidence="2 3" key="1">
    <citation type="submission" date="2015-07" db="EMBL/GenBank/DDBJ databases">
        <title>The genome of Dufourea novaeangliae.</title>
        <authorList>
            <person name="Pan H."/>
            <person name="Kapheim K."/>
        </authorList>
    </citation>
    <scope>NUCLEOTIDE SEQUENCE [LARGE SCALE GENOMIC DNA]</scope>
    <source>
        <strain evidence="2">0120121106</strain>
        <tissue evidence="2">Whole body</tissue>
    </source>
</reference>
<dbReference type="STRING" id="178035.A0A154PT83"/>
<dbReference type="AlphaFoldDB" id="A0A154PT83"/>
<proteinExistence type="predicted"/>
<protein>
    <submittedName>
        <fullName evidence="2">1-phosphatidylinositol 4,5-bisphosphate phosphodiesterase epsilon-1</fullName>
    </submittedName>
</protein>